<dbReference type="STRING" id="225164.V4A8E3"/>
<sequence>IVVVGPPGCGKSECIKTFAVAERERGKTITIQSVFTKAVESEELLGFVHPKTKEWKEGLLTSLLRKFCIPTNNGLPVIDMKPVMKIMQLDGEADGGQMELLQQILDHNGSVVLSNSERLVLPQSLRFIWELDSLENLSPSLLANVGVLVMTEGDVGWKIMLVQWLEHRPETDQDLLTSFCNSYMEKLVDYVSKCTQPPIFGCKESNALDWFFISLLICFQSLVNPYPELSDVEYERYFNYACIWAFAGTLSMEH</sequence>
<feature type="non-terminal residue" evidence="2">
    <location>
        <position position="254"/>
    </location>
</feature>
<protein>
    <recommendedName>
        <fullName evidence="1">ATPase dynein-related AAA domain-containing protein</fullName>
    </recommendedName>
</protein>
<dbReference type="PANTHER" id="PTHR46961:SF21">
    <property type="entry name" value="LOW QUALITY PROTEIN: DYNEIN BETA CHAIN, FLAGELLAR OUTER ARM-LIKE"/>
    <property type="match status" value="1"/>
</dbReference>
<dbReference type="InterPro" id="IPR027417">
    <property type="entry name" value="P-loop_NTPase"/>
</dbReference>
<reference evidence="2 3" key="1">
    <citation type="journal article" date="2013" name="Nature">
        <title>Insights into bilaterian evolution from three spiralian genomes.</title>
        <authorList>
            <person name="Simakov O."/>
            <person name="Marletaz F."/>
            <person name="Cho S.J."/>
            <person name="Edsinger-Gonzales E."/>
            <person name="Havlak P."/>
            <person name="Hellsten U."/>
            <person name="Kuo D.H."/>
            <person name="Larsson T."/>
            <person name="Lv J."/>
            <person name="Arendt D."/>
            <person name="Savage R."/>
            <person name="Osoegawa K."/>
            <person name="de Jong P."/>
            <person name="Grimwood J."/>
            <person name="Chapman J.A."/>
            <person name="Shapiro H."/>
            <person name="Aerts A."/>
            <person name="Otillar R.P."/>
            <person name="Terry A.Y."/>
            <person name="Boore J.L."/>
            <person name="Grigoriev I.V."/>
            <person name="Lindberg D.R."/>
            <person name="Seaver E.C."/>
            <person name="Weisblat D.A."/>
            <person name="Putnam N.H."/>
            <person name="Rokhsar D.S."/>
        </authorList>
    </citation>
    <scope>NUCLEOTIDE SEQUENCE [LARGE SCALE GENOMIC DNA]</scope>
</reference>
<feature type="non-terminal residue" evidence="2">
    <location>
        <position position="1"/>
    </location>
</feature>
<dbReference type="Proteomes" id="UP000030746">
    <property type="component" value="Unassembled WGS sequence"/>
</dbReference>
<dbReference type="HOGENOM" id="CLU_1096556_0_0_1"/>
<dbReference type="GO" id="GO:0051959">
    <property type="term" value="F:dynein light intermediate chain binding"/>
    <property type="evidence" value="ECO:0007669"/>
    <property type="project" value="InterPro"/>
</dbReference>
<keyword evidence="3" id="KW-1185">Reference proteome</keyword>
<dbReference type="CTD" id="20252187"/>
<gene>
    <name evidence="2" type="ORF">LOTGIDRAFT_75597</name>
</gene>
<dbReference type="InterPro" id="IPR011704">
    <property type="entry name" value="ATPase_dyneun-rel_AAA"/>
</dbReference>
<dbReference type="Pfam" id="PF07728">
    <property type="entry name" value="AAA_5"/>
    <property type="match status" value="1"/>
</dbReference>
<evidence type="ECO:0000313" key="2">
    <source>
        <dbReference type="EMBL" id="ESO89556.1"/>
    </source>
</evidence>
<dbReference type="SUPFAM" id="SSF52540">
    <property type="entry name" value="P-loop containing nucleoside triphosphate hydrolases"/>
    <property type="match status" value="1"/>
</dbReference>
<dbReference type="GO" id="GO:0045505">
    <property type="term" value="F:dynein intermediate chain binding"/>
    <property type="evidence" value="ECO:0007669"/>
    <property type="project" value="InterPro"/>
</dbReference>
<dbReference type="RefSeq" id="XP_009059761.1">
    <property type="nucleotide sequence ID" value="XM_009061513.1"/>
</dbReference>
<dbReference type="GO" id="GO:0030286">
    <property type="term" value="C:dynein complex"/>
    <property type="evidence" value="ECO:0007669"/>
    <property type="project" value="InterPro"/>
</dbReference>
<dbReference type="GO" id="GO:0005524">
    <property type="term" value="F:ATP binding"/>
    <property type="evidence" value="ECO:0007669"/>
    <property type="project" value="InterPro"/>
</dbReference>
<organism evidence="2 3">
    <name type="scientific">Lottia gigantea</name>
    <name type="common">Giant owl limpet</name>
    <dbReference type="NCBI Taxonomy" id="225164"/>
    <lineage>
        <taxon>Eukaryota</taxon>
        <taxon>Metazoa</taxon>
        <taxon>Spiralia</taxon>
        <taxon>Lophotrochozoa</taxon>
        <taxon>Mollusca</taxon>
        <taxon>Gastropoda</taxon>
        <taxon>Patellogastropoda</taxon>
        <taxon>Lottioidea</taxon>
        <taxon>Lottiidae</taxon>
        <taxon>Lottia</taxon>
    </lineage>
</organism>
<evidence type="ECO:0000313" key="3">
    <source>
        <dbReference type="Proteomes" id="UP000030746"/>
    </source>
</evidence>
<dbReference type="InterPro" id="IPR026983">
    <property type="entry name" value="DHC"/>
</dbReference>
<dbReference type="GeneID" id="20252187"/>
<dbReference type="GO" id="GO:0007018">
    <property type="term" value="P:microtubule-based movement"/>
    <property type="evidence" value="ECO:0007669"/>
    <property type="project" value="InterPro"/>
</dbReference>
<dbReference type="EMBL" id="KB202591">
    <property type="protein sequence ID" value="ESO89556.1"/>
    <property type="molecule type" value="Genomic_DNA"/>
</dbReference>
<dbReference type="GO" id="GO:0016887">
    <property type="term" value="F:ATP hydrolysis activity"/>
    <property type="evidence" value="ECO:0007669"/>
    <property type="project" value="InterPro"/>
</dbReference>
<dbReference type="PANTHER" id="PTHR46961">
    <property type="entry name" value="DYNEIN HEAVY CHAIN 1, AXONEMAL-LIKE PROTEIN"/>
    <property type="match status" value="1"/>
</dbReference>
<dbReference type="KEGG" id="lgi:LOTGIDRAFT_75597"/>
<name>V4A8E3_LOTGI</name>
<feature type="domain" description="ATPase dynein-related AAA" evidence="1">
    <location>
        <begin position="2"/>
        <end position="65"/>
    </location>
</feature>
<proteinExistence type="predicted"/>
<accession>V4A8E3</accession>
<dbReference type="OMA" id="HKVQYSH"/>
<dbReference type="AlphaFoldDB" id="V4A8E3"/>
<dbReference type="OrthoDB" id="10251809at2759"/>
<evidence type="ECO:0000259" key="1">
    <source>
        <dbReference type="Pfam" id="PF07728"/>
    </source>
</evidence>
<dbReference type="Gene3D" id="3.40.50.300">
    <property type="entry name" value="P-loop containing nucleotide triphosphate hydrolases"/>
    <property type="match status" value="1"/>
</dbReference>